<evidence type="ECO:0000259" key="2">
    <source>
        <dbReference type="Pfam" id="PF14501"/>
    </source>
</evidence>
<evidence type="ECO:0000313" key="4">
    <source>
        <dbReference type="Proteomes" id="UP001154420"/>
    </source>
</evidence>
<comment type="caution">
    <text evidence="3">The sequence shown here is derived from an EMBL/GenBank/DDBJ whole genome shotgun (WGS) entry which is preliminary data.</text>
</comment>
<reference evidence="3" key="1">
    <citation type="submission" date="2018-09" db="EMBL/GenBank/DDBJ databases">
        <title>Murine metabolic-syndrome-specific gut microbial biobank.</title>
        <authorList>
            <person name="Liu C."/>
        </authorList>
    </citation>
    <scope>NUCLEOTIDE SEQUENCE</scope>
    <source>
        <strain evidence="3">D42-62</strain>
    </source>
</reference>
<keyword evidence="1" id="KW-1133">Transmembrane helix</keyword>
<dbReference type="Proteomes" id="UP001154420">
    <property type="component" value="Unassembled WGS sequence"/>
</dbReference>
<dbReference type="Gene3D" id="3.30.565.10">
    <property type="entry name" value="Histidine kinase-like ATPase, C-terminal domain"/>
    <property type="match status" value="1"/>
</dbReference>
<dbReference type="EMBL" id="QZDT01000021">
    <property type="protein sequence ID" value="NBJ93551.1"/>
    <property type="molecule type" value="Genomic_DNA"/>
</dbReference>
<dbReference type="InterPro" id="IPR032834">
    <property type="entry name" value="NatK-like_C"/>
</dbReference>
<evidence type="ECO:0000313" key="3">
    <source>
        <dbReference type="EMBL" id="NBJ93551.1"/>
    </source>
</evidence>
<dbReference type="PANTHER" id="PTHR40448:SF1">
    <property type="entry name" value="TWO-COMPONENT SENSOR HISTIDINE KINASE"/>
    <property type="match status" value="1"/>
</dbReference>
<dbReference type="GO" id="GO:0042802">
    <property type="term" value="F:identical protein binding"/>
    <property type="evidence" value="ECO:0007669"/>
    <property type="project" value="TreeGrafter"/>
</dbReference>
<protein>
    <submittedName>
        <fullName evidence="3">GHKL domain-containing protein</fullName>
    </submittedName>
</protein>
<accession>A0A9X5GT15</accession>
<evidence type="ECO:0000256" key="1">
    <source>
        <dbReference type="SAM" id="Phobius"/>
    </source>
</evidence>
<feature type="domain" description="Sensor histidine kinase NatK-like C-terminal" evidence="2">
    <location>
        <begin position="388"/>
        <end position="451"/>
    </location>
</feature>
<dbReference type="RefSeq" id="WP_160560627.1">
    <property type="nucleotide sequence ID" value="NZ_QZDT01000021.1"/>
</dbReference>
<feature type="transmembrane region" description="Helical" evidence="1">
    <location>
        <begin position="200"/>
        <end position="220"/>
    </location>
</feature>
<keyword evidence="1" id="KW-0812">Transmembrane</keyword>
<keyword evidence="1" id="KW-0472">Membrane</keyword>
<gene>
    <name evidence="3" type="ORF">D5281_13345</name>
</gene>
<dbReference type="InterPro" id="IPR036890">
    <property type="entry name" value="HATPase_C_sf"/>
</dbReference>
<keyword evidence="4" id="KW-1185">Reference proteome</keyword>
<feature type="transmembrane region" description="Helical" evidence="1">
    <location>
        <begin position="6"/>
        <end position="26"/>
    </location>
</feature>
<dbReference type="SUPFAM" id="SSF55874">
    <property type="entry name" value="ATPase domain of HSP90 chaperone/DNA topoisomerase II/histidine kinase"/>
    <property type="match status" value="1"/>
</dbReference>
<dbReference type="CDD" id="cd16935">
    <property type="entry name" value="HATPase_AgrC-ComD-like"/>
    <property type="match status" value="1"/>
</dbReference>
<feature type="transmembrane region" description="Helical" evidence="1">
    <location>
        <begin position="58"/>
        <end position="79"/>
    </location>
</feature>
<name>A0A9X5GT15_9FIRM</name>
<proteinExistence type="predicted"/>
<organism evidence="3 4">
    <name type="scientific">Parablautia muri</name>
    <dbReference type="NCBI Taxonomy" id="2320879"/>
    <lineage>
        <taxon>Bacteria</taxon>
        <taxon>Bacillati</taxon>
        <taxon>Bacillota</taxon>
        <taxon>Clostridia</taxon>
        <taxon>Lachnospirales</taxon>
        <taxon>Lachnospiraceae</taxon>
        <taxon>Parablautia</taxon>
    </lineage>
</organism>
<dbReference type="Pfam" id="PF14501">
    <property type="entry name" value="HATPase_c_5"/>
    <property type="match status" value="1"/>
</dbReference>
<feature type="transmembrane region" description="Helical" evidence="1">
    <location>
        <begin position="121"/>
        <end position="140"/>
    </location>
</feature>
<dbReference type="OrthoDB" id="9813149at2"/>
<sequence length="465" mass="52688">MAEYLDFFNVYVMGVIEMAFQFYFLAKILKKKVWPPFYFLFAVCAVVVNDFVPACTMIGFVALVFLLTACGIFVCHADFKPSLLYATLTMEIMLLCYGIVQSLLGLLYLLMPAVFHDTSGVAFMLASEAASLALAGFCYYMVYRYFSEHALYTSAKMQQMFLIFIPILMIFIMSKYINAIGFQYEVFVEEEPSEYLFSHWQLLAMYFLALLSLFCILFSYKKLQQNFRLSTELSLLEQQEYSLNQYVEEAKARYDRTKSFRHDIKNHIAVVKKLLQSGKLKEAVSYVEDMDDMAEKMSFPCSTNNPVVDILVENKLGIAKSMGIDMDCSLLLPYPCGIRDIDICIVLSNALDNALQAVKSLDVGREKYTMSDDSPSAPSGACITGCPNRYIRVSGRIQGDFLMMEIRNSFYGKGAFKKGTGLSNVKKVAEKYGGAMSIETQENVFVLHVLLIIPQHPESSPQQMD</sequence>
<feature type="transmembrane region" description="Helical" evidence="1">
    <location>
        <begin position="91"/>
        <end position="115"/>
    </location>
</feature>
<dbReference type="Gene3D" id="1.10.287.130">
    <property type="match status" value="1"/>
</dbReference>
<feature type="transmembrane region" description="Helical" evidence="1">
    <location>
        <begin position="161"/>
        <end position="180"/>
    </location>
</feature>
<dbReference type="PANTHER" id="PTHR40448">
    <property type="entry name" value="TWO-COMPONENT SENSOR HISTIDINE KINASE"/>
    <property type="match status" value="1"/>
</dbReference>
<dbReference type="AlphaFoldDB" id="A0A9X5GT15"/>